<comment type="caution">
    <text evidence="1">The sequence shown here is derived from an EMBL/GenBank/DDBJ whole genome shotgun (WGS) entry which is preliminary data.</text>
</comment>
<sequence>MMKISPGIKRKQALKSQTKAPDFECVLPSALAAIRLTVDDSVEINEVYISLKSEGALLSYSYKDLEEIE</sequence>
<protein>
    <submittedName>
        <fullName evidence="1">Uncharacterized protein</fullName>
    </submittedName>
</protein>
<dbReference type="AlphaFoldDB" id="A0A9X4S120"/>
<gene>
    <name evidence="1" type="ORF">OGZ39_01310</name>
</gene>
<organism evidence="1 2">
    <name type="scientific">Lactococcus lactis</name>
    <dbReference type="NCBI Taxonomy" id="1358"/>
    <lineage>
        <taxon>Bacteria</taxon>
        <taxon>Bacillati</taxon>
        <taxon>Bacillota</taxon>
        <taxon>Bacilli</taxon>
        <taxon>Lactobacillales</taxon>
        <taxon>Streptococcaceae</taxon>
        <taxon>Lactococcus</taxon>
    </lineage>
</organism>
<reference evidence="1" key="2">
    <citation type="journal article" date="2023" name="Food Microbiol.">
        <title>Evaluation of the fermentation potential of lactic acid bacteria isolated from herbs, fruits and vegetables as starter cultures in nut-based milk alternatives.</title>
        <authorList>
            <person name="Huang W."/>
            <person name="Dong A."/>
            <person name="Pham H.T."/>
            <person name="Zhou C."/>
            <person name="Huo Z."/>
            <person name="Watjen A.P."/>
            <person name="Prakash S."/>
            <person name="Bang-Berthelsen C.H."/>
            <person name="Turner M.S."/>
        </authorList>
    </citation>
    <scope>NUCLEOTIDE SEQUENCE</scope>
    <source>
        <strain evidence="1">581</strain>
    </source>
</reference>
<dbReference type="EMBL" id="JAOWLP010000001">
    <property type="protein sequence ID" value="MDG4980300.1"/>
    <property type="molecule type" value="Genomic_DNA"/>
</dbReference>
<name>A0A9X4S120_9LACT</name>
<proteinExistence type="predicted"/>
<dbReference type="Proteomes" id="UP001152656">
    <property type="component" value="Unassembled WGS sequence"/>
</dbReference>
<evidence type="ECO:0000313" key="2">
    <source>
        <dbReference type="Proteomes" id="UP001152656"/>
    </source>
</evidence>
<evidence type="ECO:0000313" key="1">
    <source>
        <dbReference type="EMBL" id="MDG4980300.1"/>
    </source>
</evidence>
<reference evidence="1" key="1">
    <citation type="submission" date="2022-10" db="EMBL/GenBank/DDBJ databases">
        <authorList>
            <person name="Turner M.S."/>
            <person name="Huang W."/>
        </authorList>
    </citation>
    <scope>NUCLEOTIDE SEQUENCE</scope>
    <source>
        <strain evidence="1">581</strain>
    </source>
</reference>
<accession>A0A9X4S120</accession>